<sequence length="74" mass="7975">MYRSVVGMVCTEHTDTWYTKVPSCTSPLSDRYIPSGMNPPAKLSLDNSCILDGVEEGGDGVWSIVGGKVRALIL</sequence>
<organism evidence="1 2">
    <name type="scientific">Ensete ventricosum</name>
    <name type="common">Abyssinian banana</name>
    <name type="synonym">Musa ensete</name>
    <dbReference type="NCBI Taxonomy" id="4639"/>
    <lineage>
        <taxon>Eukaryota</taxon>
        <taxon>Viridiplantae</taxon>
        <taxon>Streptophyta</taxon>
        <taxon>Embryophyta</taxon>
        <taxon>Tracheophyta</taxon>
        <taxon>Spermatophyta</taxon>
        <taxon>Magnoliopsida</taxon>
        <taxon>Liliopsida</taxon>
        <taxon>Zingiberales</taxon>
        <taxon>Musaceae</taxon>
        <taxon>Ensete</taxon>
    </lineage>
</organism>
<accession>A0A426YYZ1</accession>
<evidence type="ECO:0000313" key="1">
    <source>
        <dbReference type="EMBL" id="RRT56957.1"/>
    </source>
</evidence>
<evidence type="ECO:0000313" key="2">
    <source>
        <dbReference type="Proteomes" id="UP000287651"/>
    </source>
</evidence>
<name>A0A426YYZ1_ENSVE</name>
<dbReference type="EMBL" id="AMZH03009392">
    <property type="protein sequence ID" value="RRT56957.1"/>
    <property type="molecule type" value="Genomic_DNA"/>
</dbReference>
<comment type="caution">
    <text evidence="1">The sequence shown here is derived from an EMBL/GenBank/DDBJ whole genome shotgun (WGS) entry which is preliminary data.</text>
</comment>
<dbReference type="Proteomes" id="UP000287651">
    <property type="component" value="Unassembled WGS sequence"/>
</dbReference>
<protein>
    <submittedName>
        <fullName evidence="1">Uncharacterized protein</fullName>
    </submittedName>
</protein>
<dbReference type="AlphaFoldDB" id="A0A426YYZ1"/>
<proteinExistence type="predicted"/>
<gene>
    <name evidence="1" type="ORF">B296_00047551</name>
</gene>
<reference evidence="1 2" key="1">
    <citation type="journal article" date="2014" name="Agronomy (Basel)">
        <title>A Draft Genome Sequence for Ensete ventricosum, the Drought-Tolerant Tree Against Hunger.</title>
        <authorList>
            <person name="Harrison J."/>
            <person name="Moore K.A."/>
            <person name="Paszkiewicz K."/>
            <person name="Jones T."/>
            <person name="Grant M."/>
            <person name="Ambacheew D."/>
            <person name="Muzemil S."/>
            <person name="Studholme D.J."/>
        </authorList>
    </citation>
    <scope>NUCLEOTIDE SEQUENCE [LARGE SCALE GENOMIC DNA]</scope>
</reference>